<comment type="caution">
    <text evidence="1">The sequence shown here is derived from an EMBL/GenBank/DDBJ whole genome shotgun (WGS) entry which is preliminary data.</text>
</comment>
<organism evidence="1 2">
    <name type="scientific">Xenoophorus captivus</name>
    <dbReference type="NCBI Taxonomy" id="1517983"/>
    <lineage>
        <taxon>Eukaryota</taxon>
        <taxon>Metazoa</taxon>
        <taxon>Chordata</taxon>
        <taxon>Craniata</taxon>
        <taxon>Vertebrata</taxon>
        <taxon>Euteleostomi</taxon>
        <taxon>Actinopterygii</taxon>
        <taxon>Neopterygii</taxon>
        <taxon>Teleostei</taxon>
        <taxon>Neoteleostei</taxon>
        <taxon>Acanthomorphata</taxon>
        <taxon>Ovalentaria</taxon>
        <taxon>Atherinomorphae</taxon>
        <taxon>Cyprinodontiformes</taxon>
        <taxon>Goodeidae</taxon>
        <taxon>Xenoophorus</taxon>
    </lineage>
</organism>
<evidence type="ECO:0000313" key="1">
    <source>
        <dbReference type="EMBL" id="MEQ2206384.1"/>
    </source>
</evidence>
<name>A0ABV0REA1_9TELE</name>
<gene>
    <name evidence="1" type="ORF">XENOCAPTIV_028720</name>
</gene>
<sequence>MAAFNESLATEMLSILYVSNNTFFYLGGYGLGRKTIPCLPHISFPTSIPQPFTAGPFFLSPAANPISQQIVATCFEAPAIFIPSEFSSLKNSLAIRKPRAMTQLANMQME</sequence>
<keyword evidence="2" id="KW-1185">Reference proteome</keyword>
<dbReference type="EMBL" id="JAHRIN010042806">
    <property type="protein sequence ID" value="MEQ2206384.1"/>
    <property type="molecule type" value="Genomic_DNA"/>
</dbReference>
<proteinExistence type="predicted"/>
<dbReference type="Proteomes" id="UP001434883">
    <property type="component" value="Unassembled WGS sequence"/>
</dbReference>
<protein>
    <submittedName>
        <fullName evidence="1">Uncharacterized protein</fullName>
    </submittedName>
</protein>
<evidence type="ECO:0000313" key="2">
    <source>
        <dbReference type="Proteomes" id="UP001434883"/>
    </source>
</evidence>
<accession>A0ABV0REA1</accession>
<reference evidence="1 2" key="1">
    <citation type="submission" date="2021-06" db="EMBL/GenBank/DDBJ databases">
        <authorList>
            <person name="Palmer J.M."/>
        </authorList>
    </citation>
    <scope>NUCLEOTIDE SEQUENCE [LARGE SCALE GENOMIC DNA]</scope>
    <source>
        <strain evidence="1 2">XC_2019</strain>
        <tissue evidence="1">Muscle</tissue>
    </source>
</reference>